<keyword evidence="3" id="KW-1185">Reference proteome</keyword>
<feature type="region of interest" description="Disordered" evidence="1">
    <location>
        <begin position="57"/>
        <end position="76"/>
    </location>
</feature>
<feature type="compositionally biased region" description="Polar residues" evidence="1">
    <location>
        <begin position="298"/>
        <end position="312"/>
    </location>
</feature>
<feature type="region of interest" description="Disordered" evidence="1">
    <location>
        <begin position="184"/>
        <end position="260"/>
    </location>
</feature>
<feature type="compositionally biased region" description="Low complexity" evidence="1">
    <location>
        <begin position="570"/>
        <end position="581"/>
    </location>
</feature>
<proteinExistence type="predicted"/>
<feature type="compositionally biased region" description="Low complexity" evidence="1">
    <location>
        <begin position="221"/>
        <end position="260"/>
    </location>
</feature>
<dbReference type="AlphaFoldDB" id="A0A9W7XXG8"/>
<feature type="compositionally biased region" description="Pro residues" evidence="1">
    <location>
        <begin position="356"/>
        <end position="370"/>
    </location>
</feature>
<reference evidence="2" key="1">
    <citation type="submission" date="2022-07" db="EMBL/GenBank/DDBJ databases">
        <title>Phylogenomic reconstructions and comparative analyses of Kickxellomycotina fungi.</title>
        <authorList>
            <person name="Reynolds N.K."/>
            <person name="Stajich J.E."/>
            <person name="Barry K."/>
            <person name="Grigoriev I.V."/>
            <person name="Crous P."/>
            <person name="Smith M.E."/>
        </authorList>
    </citation>
    <scope>NUCLEOTIDE SEQUENCE</scope>
    <source>
        <strain evidence="2">NBRC 32514</strain>
    </source>
</reference>
<feature type="region of interest" description="Disordered" evidence="1">
    <location>
        <begin position="274"/>
        <end position="375"/>
    </location>
</feature>
<dbReference type="EMBL" id="JANBOJ010000278">
    <property type="protein sequence ID" value="KAJ1720259.1"/>
    <property type="molecule type" value="Genomic_DNA"/>
</dbReference>
<organism evidence="2 3">
    <name type="scientific">Coemansia erecta</name>
    <dbReference type="NCBI Taxonomy" id="147472"/>
    <lineage>
        <taxon>Eukaryota</taxon>
        <taxon>Fungi</taxon>
        <taxon>Fungi incertae sedis</taxon>
        <taxon>Zoopagomycota</taxon>
        <taxon>Kickxellomycotina</taxon>
        <taxon>Kickxellomycetes</taxon>
        <taxon>Kickxellales</taxon>
        <taxon>Kickxellaceae</taxon>
        <taxon>Coemansia</taxon>
    </lineage>
</organism>
<evidence type="ECO:0000313" key="3">
    <source>
        <dbReference type="Proteomes" id="UP001149813"/>
    </source>
</evidence>
<name>A0A9W7XXG8_9FUNG</name>
<gene>
    <name evidence="2" type="ORF">LPJ53_005093</name>
</gene>
<comment type="caution">
    <text evidence="2">The sequence shown here is derived from an EMBL/GenBank/DDBJ whole genome shotgun (WGS) entry which is preliminary data.</text>
</comment>
<dbReference type="Proteomes" id="UP001149813">
    <property type="component" value="Unassembled WGS sequence"/>
</dbReference>
<accession>A0A9W7XXG8</accession>
<feature type="compositionally biased region" description="Low complexity" evidence="1">
    <location>
        <begin position="317"/>
        <end position="355"/>
    </location>
</feature>
<feature type="region of interest" description="Disordered" evidence="1">
    <location>
        <begin position="545"/>
        <end position="629"/>
    </location>
</feature>
<evidence type="ECO:0008006" key="4">
    <source>
        <dbReference type="Google" id="ProtNLM"/>
    </source>
</evidence>
<sequence>MPLFGKRKSKLQTAISEAVADDKAYGKMYYTFSKQDDAAQDALKFVIDTVVSPPKEPTKLRSRLMPHGSRQSFHGSGSQLNINDSIDGDIVRSIAYLTTLHGIVWSFPRDMAVVLRDPESSIVLLGVISAVNVPILVRETLLCMVSNWCILFREYLSARLNLESIVDTAKAKFGLRPNGYLLPDPPFTRGQENWPYPSMQQDAPAAQSLSKGKQKKTRSESTQVQQTGSHQTHSSTSSAYQQQQQQQQSFQQPFQQDQFGQTQAYATALSMPQYQEPPYPQQSQTSQQSKTRHKQKPDTLSRQGTATATQKRSFIGSLLSSPQPSQRPALPLSSRPPQQTSSQQQQQPQQQQPYLQTPPHPQYQLPPPPATASLSDSKLTPEFIVHMDTSVQELRSICDMLTETLISLNIEEDPSKNSVVQDMSGEIKRRKASVFNFINILGSESEVMMMKLTDVVDCADKCIWLYDKTLSAHEEWKAIQESLKTSAAEEARMNALEGTVRSIGSTRSFTNYSGEPHAESSKSAAKLLAAAGSPAHVAASAAGASSLSNVVSEPPKSASMGSSDYTRVNSGSSASYATTGSRIPLSSKARGKMAEDPANPVTNSDDWDYHRDDSAYGGSTESAKLNSRY</sequence>
<evidence type="ECO:0000256" key="1">
    <source>
        <dbReference type="SAM" id="MobiDB-lite"/>
    </source>
</evidence>
<feature type="compositionally biased region" description="Polar residues" evidence="1">
    <location>
        <begin position="559"/>
        <end position="569"/>
    </location>
</feature>
<feature type="compositionally biased region" description="Polar residues" evidence="1">
    <location>
        <begin position="617"/>
        <end position="629"/>
    </location>
</feature>
<evidence type="ECO:0000313" key="2">
    <source>
        <dbReference type="EMBL" id="KAJ1720259.1"/>
    </source>
</evidence>
<protein>
    <recommendedName>
        <fullName evidence="4">GAT domain-containing protein</fullName>
    </recommendedName>
</protein>
<dbReference type="OrthoDB" id="5581387at2759"/>